<organism evidence="12 13">
    <name type="scientific">Schistosoma haematobium</name>
    <name type="common">Blood fluke</name>
    <dbReference type="NCBI Taxonomy" id="6185"/>
    <lineage>
        <taxon>Eukaryota</taxon>
        <taxon>Metazoa</taxon>
        <taxon>Spiralia</taxon>
        <taxon>Lophotrochozoa</taxon>
        <taxon>Platyhelminthes</taxon>
        <taxon>Trematoda</taxon>
        <taxon>Digenea</taxon>
        <taxon>Strigeidida</taxon>
        <taxon>Schistosomatoidea</taxon>
        <taxon>Schistosomatidae</taxon>
        <taxon>Schistosoma</taxon>
    </lineage>
</organism>
<name>A0A922S1V0_SCHHA</name>
<dbReference type="GO" id="GO:0015031">
    <property type="term" value="P:protein transport"/>
    <property type="evidence" value="ECO:0007669"/>
    <property type="project" value="UniProtKB-KW"/>
</dbReference>
<evidence type="ECO:0000256" key="1">
    <source>
        <dbReference type="ARBA" id="ARBA00004477"/>
    </source>
</evidence>
<evidence type="ECO:0000256" key="6">
    <source>
        <dbReference type="ARBA" id="ARBA00022892"/>
    </source>
</evidence>
<dbReference type="Proteomes" id="UP000471633">
    <property type="component" value="Unassembled WGS sequence"/>
</dbReference>
<feature type="transmembrane region" description="Helical" evidence="11">
    <location>
        <begin position="119"/>
        <end position="139"/>
    </location>
</feature>
<dbReference type="GO" id="GO:0016192">
    <property type="term" value="P:vesicle-mediated transport"/>
    <property type="evidence" value="ECO:0007669"/>
    <property type="project" value="UniProtKB-KW"/>
</dbReference>
<sequence length="240" mass="27887">MNIFRFLGDASHFAAIIILLLKIWKTRSCAGLSGRSQIAFAIVFTTRYVDLLTSYVSLYNSLAKIIFIFSSYATLYLIYFRFKATYDGNHDTFRLEFLIVPCALLALIVNHRFQIIELLWTFSIYLESVAILPQLFLISKTGEAETITSHYLFSLGSYRGLYILNWIYRYYVQNYYDLIAISAGVLQTLLYCDFFYLYITRVILRFGRNSGVFRVGTYIDMCRNARGISSHLDTRHGDPR</sequence>
<evidence type="ECO:0000313" key="12">
    <source>
        <dbReference type="EMBL" id="KAH9590151.1"/>
    </source>
</evidence>
<dbReference type="GO" id="GO:0005789">
    <property type="term" value="C:endoplasmic reticulum membrane"/>
    <property type="evidence" value="ECO:0007669"/>
    <property type="project" value="UniProtKB-SubCell"/>
</dbReference>
<feature type="transmembrane region" description="Helical" evidence="11">
    <location>
        <begin position="92"/>
        <end position="113"/>
    </location>
</feature>
<evidence type="ECO:0000256" key="8">
    <source>
        <dbReference type="ARBA" id="ARBA00022989"/>
    </source>
</evidence>
<dbReference type="EMBL" id="AMPZ03000002">
    <property type="protein sequence ID" value="KAH9590151.1"/>
    <property type="molecule type" value="Genomic_DNA"/>
</dbReference>
<reference evidence="12" key="1">
    <citation type="journal article" date="2012" name="Nat. Genet.">
        <title>Whole-genome sequence of Schistosoma haematobium.</title>
        <authorList>
            <person name="Young N.D."/>
            <person name="Jex A.R."/>
            <person name="Li B."/>
            <person name="Liu S."/>
            <person name="Yang L."/>
            <person name="Xiong Z."/>
            <person name="Li Y."/>
            <person name="Cantacessi C."/>
            <person name="Hall R.S."/>
            <person name="Xu X."/>
            <person name="Chen F."/>
            <person name="Wu X."/>
            <person name="Zerlotini A."/>
            <person name="Oliveira G."/>
            <person name="Hofmann A."/>
            <person name="Zhang G."/>
            <person name="Fang X."/>
            <person name="Kang Y."/>
            <person name="Campbell B.E."/>
            <person name="Loukas A."/>
            <person name="Ranganathan S."/>
            <person name="Rollinson D."/>
            <person name="Rinaldi G."/>
            <person name="Brindley P.J."/>
            <person name="Yang H."/>
            <person name="Wang J."/>
            <person name="Wang J."/>
            <person name="Gasser R.B."/>
        </authorList>
    </citation>
    <scope>NUCLEOTIDE SEQUENCE</scope>
</reference>
<keyword evidence="8 11" id="KW-1133">Transmembrane helix</keyword>
<evidence type="ECO:0000256" key="3">
    <source>
        <dbReference type="ARBA" id="ARBA00022448"/>
    </source>
</evidence>
<dbReference type="PRINTS" id="PR00660">
    <property type="entry name" value="ERLUMENR"/>
</dbReference>
<keyword evidence="7 11" id="KW-0653">Protein transport</keyword>
<dbReference type="GO" id="GO:0046923">
    <property type="term" value="F:ER retention sequence binding"/>
    <property type="evidence" value="ECO:0007669"/>
    <property type="project" value="InterPro"/>
</dbReference>
<keyword evidence="4 11" id="KW-0812">Transmembrane</keyword>
<comment type="subcellular location">
    <subcellularLocation>
        <location evidence="1 11">Endoplasmic reticulum membrane</location>
        <topology evidence="1 11">Multi-pass membrane protein</topology>
    </subcellularLocation>
</comment>
<evidence type="ECO:0000256" key="2">
    <source>
        <dbReference type="ARBA" id="ARBA00010120"/>
    </source>
</evidence>
<comment type="caution">
    <text evidence="11">Lacks conserved residue(s) required for the propagation of feature annotation.</text>
</comment>
<dbReference type="KEGG" id="shx:MS3_00010320"/>
<evidence type="ECO:0000256" key="5">
    <source>
        <dbReference type="ARBA" id="ARBA00022824"/>
    </source>
</evidence>
<feature type="transmembrane region" description="Helical" evidence="11">
    <location>
        <begin position="151"/>
        <end position="172"/>
    </location>
</feature>
<keyword evidence="9 11" id="KW-0472">Membrane</keyword>
<gene>
    <name evidence="12" type="primary">KDELR3_3</name>
    <name evidence="12" type="ORF">MS3_00010320</name>
</gene>
<dbReference type="GeneID" id="75578116"/>
<reference evidence="12" key="4">
    <citation type="journal article" date="2022" name="PLoS Pathog.">
        <title>Chromosome-level genome of Schistosoma haematobium underpins genome-wide explorations of molecular variation.</title>
        <authorList>
            <person name="Stroehlein A.J."/>
            <person name="Korhonen P.K."/>
            <person name="Lee V.V."/>
            <person name="Ralph S.A."/>
            <person name="Mentink-Kane M."/>
            <person name="You H."/>
            <person name="McManus D.P."/>
            <person name="Tchuente L.T."/>
            <person name="Stothard J.R."/>
            <person name="Kaur P."/>
            <person name="Dudchenko O."/>
            <person name="Aiden E.L."/>
            <person name="Yang B."/>
            <person name="Yang H."/>
            <person name="Emery A.M."/>
            <person name="Webster B.L."/>
            <person name="Brindley P.J."/>
            <person name="Rollinson D."/>
            <person name="Chang B.C.H."/>
            <person name="Gasser R.B."/>
            <person name="Young N.D."/>
        </authorList>
    </citation>
    <scope>NUCLEOTIDE SEQUENCE</scope>
</reference>
<keyword evidence="5 11" id="KW-0256">Endoplasmic reticulum</keyword>
<comment type="similarity">
    <text evidence="2 11">Belongs to the ERD2 family.</text>
</comment>
<dbReference type="PROSITE" id="PS00952">
    <property type="entry name" value="ER_LUMEN_RECEPTOR_2"/>
    <property type="match status" value="1"/>
</dbReference>
<evidence type="ECO:0000256" key="10">
    <source>
        <dbReference type="ARBA" id="ARBA00023170"/>
    </source>
</evidence>
<keyword evidence="6" id="KW-0931">ER-Golgi transport</keyword>
<reference evidence="12" key="2">
    <citation type="journal article" date="2019" name="Gigascience">
        <title>High-quality Schistosoma haematobium genome achieved by single-molecule and long-range sequencing.</title>
        <authorList>
            <person name="Stroehlein A.J."/>
            <person name="Korhonen P.K."/>
            <person name="Chong T.M."/>
            <person name="Lim Y.L."/>
            <person name="Chan K.G."/>
            <person name="Webster B."/>
            <person name="Rollinson D."/>
            <person name="Brindley P.J."/>
            <person name="Gasser R.B."/>
            <person name="Young N.D."/>
        </authorList>
    </citation>
    <scope>NUCLEOTIDE SEQUENCE</scope>
</reference>
<evidence type="ECO:0000256" key="4">
    <source>
        <dbReference type="ARBA" id="ARBA00022692"/>
    </source>
</evidence>
<evidence type="ECO:0000256" key="9">
    <source>
        <dbReference type="ARBA" id="ARBA00023136"/>
    </source>
</evidence>
<reference evidence="12" key="3">
    <citation type="submission" date="2021-06" db="EMBL/GenBank/DDBJ databases">
        <title>Chromosome-level genome assembly for S. haematobium.</title>
        <authorList>
            <person name="Stroehlein A.J."/>
        </authorList>
    </citation>
    <scope>NUCLEOTIDE SEQUENCE</scope>
</reference>
<comment type="caution">
    <text evidence="12">The sequence shown here is derived from an EMBL/GenBank/DDBJ whole genome shotgun (WGS) entry which is preliminary data.</text>
</comment>
<keyword evidence="13" id="KW-1185">Reference proteome</keyword>
<keyword evidence="10 11" id="KW-0675">Receptor</keyword>
<feature type="transmembrane region" description="Helical" evidence="11">
    <location>
        <begin position="62"/>
        <end position="80"/>
    </location>
</feature>
<dbReference type="AlphaFoldDB" id="A0A922S1V0"/>
<dbReference type="InterPro" id="IPR000133">
    <property type="entry name" value="ER_ret_rcpt"/>
</dbReference>
<evidence type="ECO:0000313" key="13">
    <source>
        <dbReference type="Proteomes" id="UP000471633"/>
    </source>
</evidence>
<dbReference type="PANTHER" id="PTHR10585">
    <property type="entry name" value="ER LUMEN PROTEIN RETAINING RECEPTOR"/>
    <property type="match status" value="1"/>
</dbReference>
<proteinExistence type="inferred from homology"/>
<evidence type="ECO:0000256" key="7">
    <source>
        <dbReference type="ARBA" id="ARBA00022927"/>
    </source>
</evidence>
<accession>A0A922S1V0</accession>
<keyword evidence="3 11" id="KW-0813">Transport</keyword>
<feature type="transmembrane region" description="Helical" evidence="11">
    <location>
        <begin position="178"/>
        <end position="199"/>
    </location>
</feature>
<dbReference type="GO" id="GO:0006621">
    <property type="term" value="P:protein retention in ER lumen"/>
    <property type="evidence" value="ECO:0007669"/>
    <property type="project" value="InterPro"/>
</dbReference>
<protein>
    <recommendedName>
        <fullName evidence="11">ER lumen protein-retaining receptor</fullName>
    </recommendedName>
</protein>
<dbReference type="Pfam" id="PF00810">
    <property type="entry name" value="ER_lumen_recept"/>
    <property type="match status" value="1"/>
</dbReference>
<dbReference type="CTD" id="75578116"/>
<dbReference type="RefSeq" id="XP_051070625.1">
    <property type="nucleotide sequence ID" value="XM_051218682.1"/>
</dbReference>
<evidence type="ECO:0000256" key="11">
    <source>
        <dbReference type="RuleBase" id="RU000634"/>
    </source>
</evidence>